<feature type="compositionally biased region" description="Low complexity" evidence="12">
    <location>
        <begin position="591"/>
        <end position="614"/>
    </location>
</feature>
<dbReference type="GO" id="GO:0004674">
    <property type="term" value="F:protein serine/threonine kinase activity"/>
    <property type="evidence" value="ECO:0007669"/>
    <property type="project" value="UniProtKB-KW"/>
</dbReference>
<dbReference type="PROSITE" id="PS50011">
    <property type="entry name" value="PROTEIN_KINASE_DOM"/>
    <property type="match status" value="1"/>
</dbReference>
<keyword evidence="3 14" id="KW-0723">Serine/threonine-protein kinase</keyword>
<evidence type="ECO:0000256" key="2">
    <source>
        <dbReference type="ARBA" id="ARBA00013203"/>
    </source>
</evidence>
<gene>
    <name evidence="14" type="ORF">AAL_00828</name>
</gene>
<feature type="compositionally biased region" description="Low complexity" evidence="12">
    <location>
        <begin position="509"/>
        <end position="521"/>
    </location>
</feature>
<dbReference type="FunFam" id="1.10.510.10:FF:000112">
    <property type="entry name" value="Putative dual specificity tyrosine-phosphorylation-regulated kinase 2"/>
    <property type="match status" value="1"/>
</dbReference>
<evidence type="ECO:0000256" key="10">
    <source>
        <dbReference type="ARBA" id="ARBA00051680"/>
    </source>
</evidence>
<comment type="caution">
    <text evidence="14">The sequence shown here is derived from an EMBL/GenBank/DDBJ whole genome shotgun (WGS) entry which is preliminary data.</text>
</comment>
<dbReference type="Pfam" id="PF00069">
    <property type="entry name" value="Pkinase"/>
    <property type="match status" value="1"/>
</dbReference>
<feature type="compositionally biased region" description="Low complexity" evidence="12">
    <location>
        <begin position="1348"/>
        <end position="1360"/>
    </location>
</feature>
<evidence type="ECO:0000256" key="9">
    <source>
        <dbReference type="ARBA" id="ARBA00049308"/>
    </source>
</evidence>
<comment type="catalytic activity">
    <reaction evidence="9">
        <text>L-threonyl-[protein] + ATP = O-phospho-L-threonyl-[protein] + ADP + H(+)</text>
        <dbReference type="Rhea" id="RHEA:46608"/>
        <dbReference type="Rhea" id="RHEA-COMP:11060"/>
        <dbReference type="Rhea" id="RHEA-COMP:11605"/>
        <dbReference type="ChEBI" id="CHEBI:15378"/>
        <dbReference type="ChEBI" id="CHEBI:30013"/>
        <dbReference type="ChEBI" id="CHEBI:30616"/>
        <dbReference type="ChEBI" id="CHEBI:61977"/>
        <dbReference type="ChEBI" id="CHEBI:456216"/>
        <dbReference type="EC" id="2.7.12.1"/>
    </reaction>
</comment>
<feature type="binding site" evidence="11">
    <location>
        <position position="975"/>
    </location>
    <ligand>
        <name>ATP</name>
        <dbReference type="ChEBI" id="CHEBI:30616"/>
    </ligand>
</feature>
<evidence type="ECO:0000256" key="12">
    <source>
        <dbReference type="SAM" id="MobiDB-lite"/>
    </source>
</evidence>
<keyword evidence="6 14" id="KW-0418">Kinase</keyword>
<comment type="similarity">
    <text evidence="1">Belongs to the protein kinase superfamily. CMGC Ser/Thr protein kinase family. MNB/DYRK subfamily.</text>
</comment>
<feature type="compositionally biased region" description="Polar residues" evidence="12">
    <location>
        <begin position="361"/>
        <end position="409"/>
    </location>
</feature>
<evidence type="ECO:0000313" key="14">
    <source>
        <dbReference type="EMBL" id="OAA33363.1"/>
    </source>
</evidence>
<feature type="region of interest" description="Disordered" evidence="12">
    <location>
        <begin position="663"/>
        <end position="780"/>
    </location>
</feature>
<evidence type="ECO:0000256" key="3">
    <source>
        <dbReference type="ARBA" id="ARBA00022527"/>
    </source>
</evidence>
<comment type="catalytic activity">
    <reaction evidence="8">
        <text>L-seryl-[protein] + ATP = O-phospho-L-seryl-[protein] + ADP + H(+)</text>
        <dbReference type="Rhea" id="RHEA:17989"/>
        <dbReference type="Rhea" id="RHEA-COMP:9863"/>
        <dbReference type="Rhea" id="RHEA-COMP:11604"/>
        <dbReference type="ChEBI" id="CHEBI:15378"/>
        <dbReference type="ChEBI" id="CHEBI:29999"/>
        <dbReference type="ChEBI" id="CHEBI:30616"/>
        <dbReference type="ChEBI" id="CHEBI:83421"/>
        <dbReference type="ChEBI" id="CHEBI:456216"/>
        <dbReference type="EC" id="2.7.12.1"/>
    </reaction>
</comment>
<feature type="compositionally biased region" description="Polar residues" evidence="12">
    <location>
        <begin position="542"/>
        <end position="553"/>
    </location>
</feature>
<dbReference type="OrthoDB" id="9332038at2759"/>
<dbReference type="InterPro" id="IPR017441">
    <property type="entry name" value="Protein_kinase_ATP_BS"/>
</dbReference>
<evidence type="ECO:0000256" key="4">
    <source>
        <dbReference type="ARBA" id="ARBA00022679"/>
    </source>
</evidence>
<dbReference type="PANTHER" id="PTHR24058:SF22">
    <property type="entry name" value="DUAL SPECIFICITY TYROSINE-PHOSPHORYLATION-REGULATED KINASE 4"/>
    <property type="match status" value="1"/>
</dbReference>
<dbReference type="EMBL" id="AZGY01000001">
    <property type="protein sequence ID" value="OAA33363.1"/>
    <property type="molecule type" value="Genomic_DNA"/>
</dbReference>
<dbReference type="EC" id="2.7.12.1" evidence="2"/>
<dbReference type="GO" id="GO:0004712">
    <property type="term" value="F:protein serine/threonine/tyrosine kinase activity"/>
    <property type="evidence" value="ECO:0007669"/>
    <property type="project" value="UniProtKB-EC"/>
</dbReference>
<feature type="region of interest" description="Disordered" evidence="12">
    <location>
        <begin position="572"/>
        <end position="632"/>
    </location>
</feature>
<feature type="compositionally biased region" description="Low complexity" evidence="12">
    <location>
        <begin position="1300"/>
        <end position="1332"/>
    </location>
</feature>
<comment type="catalytic activity">
    <reaction evidence="10">
        <text>L-tyrosyl-[protein] + ATP = O-phospho-L-tyrosyl-[protein] + ADP + H(+)</text>
        <dbReference type="Rhea" id="RHEA:10596"/>
        <dbReference type="Rhea" id="RHEA-COMP:10136"/>
        <dbReference type="Rhea" id="RHEA-COMP:20101"/>
        <dbReference type="ChEBI" id="CHEBI:15378"/>
        <dbReference type="ChEBI" id="CHEBI:30616"/>
        <dbReference type="ChEBI" id="CHEBI:46858"/>
        <dbReference type="ChEBI" id="CHEBI:61978"/>
        <dbReference type="ChEBI" id="CHEBI:456216"/>
        <dbReference type="EC" id="2.7.12.1"/>
    </reaction>
</comment>
<organism evidence="14 15">
    <name type="scientific">Moelleriella libera RCEF 2490</name>
    <dbReference type="NCBI Taxonomy" id="1081109"/>
    <lineage>
        <taxon>Eukaryota</taxon>
        <taxon>Fungi</taxon>
        <taxon>Dikarya</taxon>
        <taxon>Ascomycota</taxon>
        <taxon>Pezizomycotina</taxon>
        <taxon>Sordariomycetes</taxon>
        <taxon>Hypocreomycetidae</taxon>
        <taxon>Hypocreales</taxon>
        <taxon>Clavicipitaceae</taxon>
        <taxon>Moelleriella</taxon>
    </lineage>
</organism>
<feature type="compositionally biased region" description="Polar residues" evidence="12">
    <location>
        <begin position="147"/>
        <end position="160"/>
    </location>
</feature>
<evidence type="ECO:0000256" key="6">
    <source>
        <dbReference type="ARBA" id="ARBA00022777"/>
    </source>
</evidence>
<dbReference type="SUPFAM" id="SSF56112">
    <property type="entry name" value="Protein kinase-like (PK-like)"/>
    <property type="match status" value="1"/>
</dbReference>
<feature type="compositionally biased region" description="Low complexity" evidence="12">
    <location>
        <begin position="119"/>
        <end position="130"/>
    </location>
</feature>
<protein>
    <recommendedName>
        <fullName evidence="2">dual-specificity kinase</fullName>
        <ecNumber evidence="2">2.7.12.1</ecNumber>
    </recommendedName>
</protein>
<feature type="compositionally biased region" description="Polar residues" evidence="12">
    <location>
        <begin position="105"/>
        <end position="118"/>
    </location>
</feature>
<name>A0A166V7S0_9HYPO</name>
<feature type="compositionally biased region" description="Low complexity" evidence="12">
    <location>
        <begin position="82"/>
        <end position="94"/>
    </location>
</feature>
<feature type="compositionally biased region" description="Polar residues" evidence="12">
    <location>
        <begin position="434"/>
        <end position="462"/>
    </location>
</feature>
<dbReference type="InterPro" id="IPR050494">
    <property type="entry name" value="Ser_Thr_dual-spec_kinase"/>
</dbReference>
<dbReference type="PROSITE" id="PS00108">
    <property type="entry name" value="PROTEIN_KINASE_ST"/>
    <property type="match status" value="1"/>
</dbReference>
<keyword evidence="4" id="KW-0808">Transferase</keyword>
<proteinExistence type="inferred from homology"/>
<dbReference type="CDD" id="cd14210">
    <property type="entry name" value="PKc_DYRK"/>
    <property type="match status" value="1"/>
</dbReference>
<feature type="region of interest" description="Disordered" evidence="12">
    <location>
        <begin position="52"/>
        <end position="553"/>
    </location>
</feature>
<evidence type="ECO:0000256" key="11">
    <source>
        <dbReference type="PROSITE-ProRule" id="PRU10141"/>
    </source>
</evidence>
<feature type="compositionally biased region" description="Basic and acidic residues" evidence="12">
    <location>
        <begin position="490"/>
        <end position="505"/>
    </location>
</feature>
<dbReference type="InterPro" id="IPR042521">
    <property type="entry name" value="DYRK"/>
</dbReference>
<dbReference type="STRING" id="1081109.A0A166V7S0"/>
<feature type="region of interest" description="Disordered" evidence="12">
    <location>
        <begin position="1"/>
        <end position="27"/>
    </location>
</feature>
<evidence type="ECO:0000256" key="8">
    <source>
        <dbReference type="ARBA" id="ARBA00049003"/>
    </source>
</evidence>
<evidence type="ECO:0000313" key="15">
    <source>
        <dbReference type="Proteomes" id="UP000078544"/>
    </source>
</evidence>
<dbReference type="Gene3D" id="3.30.10.30">
    <property type="entry name" value="DYRK"/>
    <property type="match status" value="1"/>
</dbReference>
<feature type="compositionally biased region" description="Low complexity" evidence="12">
    <location>
        <begin position="1"/>
        <end position="15"/>
    </location>
</feature>
<sequence length="1360" mass="147723">MLSMSSSQSHSLSSLDRNGDTGRVSQPTASFEFLPSVSFDDLHTSIESASTDFKLTQFPSPTGEGSILKPATMNKSLPERPPATSSSSASRRSIPQPPANRPSRTESILRQPGTSTRQSSVSSLVSSASSNADAPLASSAAVRNRRQSQYPPLSNHTASKQPREPGGPSAAADPDLVIRTAQARRASLLGDQNGSREPTRRLADASPAPSLDLKQSLAASRAAKTKSIQPPQRLSQTNLVASSGLTPEQNRQSTLALRSPRTNGKSGTPSSSKRLSMMPGSHVTGLGARTISPTDTRRMKRLSVLPQSQSLNVLSNVPPPPPPVSLDTRAESRSPSMIPRKTSLTPSSARTTPDVSHRKSYSSGLSIGSTASLNTVRTSTGSVQQRLQPSATPRLSAALQPNVTNSNSQGEDDGDVPPVPAIPKAYESPKEISTDTYFSDITRPNRSAVDSTSIHNTSSGSISMAVYPEPSKTQQRRHVKKSSTATAKPIDQDKRSNQNKKHLEPLRLPPLNIGPLNIPSPKIGESSSKRDFTPPPVRQAPKTPSTPMTASKTSFFSKSHFDDAIELPSLRSSTSIHHVRRPSPTPLAGDSSVSSSSPHESVSKSSMSPFLSSSLPKGGLESGQLKRSKTGGDFSTITGNFFGEDGNTHQVSAHARDLQKLKMVPKSPPPEPPSSHEADALETRSPSSKTSLRRKLSLSWKRDKSKGSSDAVEKAGTQAQTKADAMPPPRIPASASANVGGYNGLKQLDPDSAAATPAFSGTGVGSRMRKSSTASLTNYGARDRVKSENWVVHREASDATTVHSSRSASGVMSRVTRSKMTSSLNALQTVGSWSTELDKDDRVAEEEMRKLGSRRKETEIAGRALDALKKRATPKERVSPQDAIRIAMLNIYERGEIIDYNDVYFCGTQNARKVVGDLQSDAPNFGYDDERGDYMIVPGDHLSYRYEIVDVLGKGSFGQVVRCVDHKLGALVAIKIIRNKKRFHQQALVEVNILQKLREWDPKNKHSMVNFTQSFYFRGHLCISTELLDMNLYEFIKAHSFRGFSLKIIRRFSKQILSSLLLLKQRKVIHCDLKPENILLRHPLHSEIKVIDFGSSCFEHEKVYTYIQSRFYRSPEVILGMTYGMPIDMWSVGCILAELYTGVPIFPGENEQEQLACIMEVFGPPEKHLIEKSTRKKLFFDSMGKPRLTVSSKGRRRRPSSKTLQQVLKCDDEVFLDFIARCLRWDPERRLRPEDAIRHEFVTGQKPPAAAPRLPVRDASPTKRTMTAGKPRPLPDPPNSALKGVITPMRSGLSPHKLISGTSRRTSGATGATAASINRRTSAGGSISSISSLPRAAGRATSGRQDLAAAGASAAMSRRA</sequence>
<keyword evidence="5 11" id="KW-0547">Nucleotide-binding</keyword>
<dbReference type="Gene3D" id="3.30.200.20">
    <property type="entry name" value="Phosphorylase Kinase, domain 1"/>
    <property type="match status" value="1"/>
</dbReference>
<keyword evidence="15" id="KW-1185">Reference proteome</keyword>
<dbReference type="Gene3D" id="1.10.510.10">
    <property type="entry name" value="Transferase(Phosphotransferase) domain 1"/>
    <property type="match status" value="1"/>
</dbReference>
<evidence type="ECO:0000256" key="7">
    <source>
        <dbReference type="ARBA" id="ARBA00022840"/>
    </source>
</evidence>
<feature type="region of interest" description="Disordered" evidence="12">
    <location>
        <begin position="1240"/>
        <end position="1360"/>
    </location>
</feature>
<dbReference type="InterPro" id="IPR000719">
    <property type="entry name" value="Prot_kinase_dom"/>
</dbReference>
<feature type="compositionally biased region" description="Polar residues" evidence="12">
    <location>
        <begin position="342"/>
        <end position="354"/>
    </location>
</feature>
<dbReference type="GO" id="GO:0005524">
    <property type="term" value="F:ATP binding"/>
    <property type="evidence" value="ECO:0007669"/>
    <property type="project" value="UniProtKB-UniRule"/>
</dbReference>
<feature type="compositionally biased region" description="Polar residues" evidence="12">
    <location>
        <begin position="226"/>
        <end position="274"/>
    </location>
</feature>
<dbReference type="PROSITE" id="PS00107">
    <property type="entry name" value="PROTEIN_KINASE_ATP"/>
    <property type="match status" value="1"/>
</dbReference>
<evidence type="ECO:0000259" key="13">
    <source>
        <dbReference type="PROSITE" id="PS50011"/>
    </source>
</evidence>
<evidence type="ECO:0000256" key="1">
    <source>
        <dbReference type="ARBA" id="ARBA00008867"/>
    </source>
</evidence>
<evidence type="ECO:0000256" key="5">
    <source>
        <dbReference type="ARBA" id="ARBA00022741"/>
    </source>
</evidence>
<accession>A0A166V7S0</accession>
<dbReference type="GO" id="GO:0005737">
    <property type="term" value="C:cytoplasm"/>
    <property type="evidence" value="ECO:0007669"/>
    <property type="project" value="TreeGrafter"/>
</dbReference>
<dbReference type="InterPro" id="IPR008271">
    <property type="entry name" value="Ser/Thr_kinase_AS"/>
</dbReference>
<reference evidence="14 15" key="1">
    <citation type="journal article" date="2016" name="Genome Biol. Evol.">
        <title>Divergent and convergent evolution of fungal pathogenicity.</title>
        <authorList>
            <person name="Shang Y."/>
            <person name="Xiao G."/>
            <person name="Zheng P."/>
            <person name="Cen K."/>
            <person name="Zhan S."/>
            <person name="Wang C."/>
        </authorList>
    </citation>
    <scope>NUCLEOTIDE SEQUENCE [LARGE SCALE GENOMIC DNA]</scope>
    <source>
        <strain evidence="14 15">RCEF 2490</strain>
    </source>
</reference>
<dbReference type="InterPro" id="IPR011009">
    <property type="entry name" value="Kinase-like_dom_sf"/>
</dbReference>
<feature type="domain" description="Protein kinase" evidence="13">
    <location>
        <begin position="946"/>
        <end position="1242"/>
    </location>
</feature>
<dbReference type="GO" id="GO:0005856">
    <property type="term" value="C:cytoskeleton"/>
    <property type="evidence" value="ECO:0007669"/>
    <property type="project" value="TreeGrafter"/>
</dbReference>
<dbReference type="PANTHER" id="PTHR24058">
    <property type="entry name" value="DUAL SPECIFICITY PROTEIN KINASE"/>
    <property type="match status" value="1"/>
</dbReference>
<keyword evidence="7 11" id="KW-0067">ATP-binding</keyword>
<dbReference type="Proteomes" id="UP000078544">
    <property type="component" value="Unassembled WGS sequence"/>
</dbReference>
<feature type="compositionally biased region" description="Basic and acidic residues" evidence="12">
    <location>
        <begin position="700"/>
        <end position="713"/>
    </location>
</feature>
<dbReference type="SMART" id="SM00220">
    <property type="entry name" value="S_TKc"/>
    <property type="match status" value="1"/>
</dbReference>